<protein>
    <submittedName>
        <fullName evidence="1">Abi family protein</fullName>
    </submittedName>
</protein>
<sequence length="211" mass="25428">IVNLYLVKDFNDEKFPKRVHNSIFNKVGNEYYQKIFSKYDVDKDKQLENIPIWEFLEIITFGELVNFYDFYTKEYNLLDENKDVYILRDVVKLRNAVAHNACVLSELNKKDNTYPASYKIVQYLKDCDIGKVTRHNKLSNSRIRQITYTLYMFNEIVTSNGIKENINKEINQLFFDRIILHKEYYNNNELLKSIYSYFKNIIEKNYVDIDK</sequence>
<evidence type="ECO:0000313" key="2">
    <source>
        <dbReference type="Proteomes" id="UP000886725"/>
    </source>
</evidence>
<dbReference type="InterPro" id="IPR011664">
    <property type="entry name" value="Abi_system_AbiD/AbiF-like"/>
</dbReference>
<dbReference type="Proteomes" id="UP000886725">
    <property type="component" value="Unassembled WGS sequence"/>
</dbReference>
<dbReference type="Pfam" id="PF07751">
    <property type="entry name" value="Abi_2"/>
    <property type="match status" value="1"/>
</dbReference>
<evidence type="ECO:0000313" key="1">
    <source>
        <dbReference type="EMBL" id="HIQ65298.1"/>
    </source>
</evidence>
<proteinExistence type="predicted"/>
<name>A0A9D1CL80_9FIRM</name>
<gene>
    <name evidence="1" type="ORF">IAC85_06130</name>
</gene>
<dbReference type="EMBL" id="DVFU01000115">
    <property type="protein sequence ID" value="HIQ65298.1"/>
    <property type="molecule type" value="Genomic_DNA"/>
</dbReference>
<accession>A0A9D1CL80</accession>
<dbReference type="AlphaFoldDB" id="A0A9D1CL80"/>
<feature type="non-terminal residue" evidence="1">
    <location>
        <position position="1"/>
    </location>
</feature>
<reference evidence="1" key="2">
    <citation type="journal article" date="2021" name="PeerJ">
        <title>Extensive microbial diversity within the chicken gut microbiome revealed by metagenomics and culture.</title>
        <authorList>
            <person name="Gilroy R."/>
            <person name="Ravi A."/>
            <person name="Getino M."/>
            <person name="Pursley I."/>
            <person name="Horton D.L."/>
            <person name="Alikhan N.F."/>
            <person name="Baker D."/>
            <person name="Gharbi K."/>
            <person name="Hall N."/>
            <person name="Watson M."/>
            <person name="Adriaenssens E.M."/>
            <person name="Foster-Nyarko E."/>
            <person name="Jarju S."/>
            <person name="Secka A."/>
            <person name="Antonio M."/>
            <person name="Oren A."/>
            <person name="Chaudhuri R.R."/>
            <person name="La Ragione R."/>
            <person name="Hildebrand F."/>
            <person name="Pallen M.J."/>
        </authorList>
    </citation>
    <scope>NUCLEOTIDE SEQUENCE</scope>
    <source>
        <strain evidence="1">CHK165-10780</strain>
    </source>
</reference>
<reference evidence="1" key="1">
    <citation type="submission" date="2020-10" db="EMBL/GenBank/DDBJ databases">
        <authorList>
            <person name="Gilroy R."/>
        </authorList>
    </citation>
    <scope>NUCLEOTIDE SEQUENCE</scope>
    <source>
        <strain evidence="1">CHK165-10780</strain>
    </source>
</reference>
<comment type="caution">
    <text evidence="1">The sequence shown here is derived from an EMBL/GenBank/DDBJ whole genome shotgun (WGS) entry which is preliminary data.</text>
</comment>
<organism evidence="1 2">
    <name type="scientific">Candidatus Faecenecus gallistercoris</name>
    <dbReference type="NCBI Taxonomy" id="2840793"/>
    <lineage>
        <taxon>Bacteria</taxon>
        <taxon>Bacillati</taxon>
        <taxon>Bacillota</taxon>
        <taxon>Bacillota incertae sedis</taxon>
        <taxon>Candidatus Faecenecus</taxon>
    </lineage>
</organism>